<protein>
    <recommendedName>
        <fullName evidence="4">tRNA pseudouridine synthase A</fullName>
        <ecNumber evidence="4">5.4.99.12</ecNumber>
    </recommendedName>
    <alternativeName>
        <fullName evidence="4">tRNA pseudouridine(38-40) synthase</fullName>
    </alternativeName>
    <alternativeName>
        <fullName evidence="4">tRNA pseudouridylate synthase I</fullName>
    </alternativeName>
    <alternativeName>
        <fullName evidence="4">tRNA-uridine isomerase I</fullName>
    </alternativeName>
</protein>
<dbReference type="PANTHER" id="PTHR11142:SF0">
    <property type="entry name" value="TRNA PSEUDOURIDINE SYNTHASE-LIKE 1"/>
    <property type="match status" value="1"/>
</dbReference>
<accession>A0ABR6WYQ0</accession>
<dbReference type="EC" id="5.4.99.12" evidence="4"/>
<evidence type="ECO:0000256" key="2">
    <source>
        <dbReference type="ARBA" id="ARBA00022694"/>
    </source>
</evidence>
<feature type="domain" description="Pseudouridine synthase I TruA alpha/beta" evidence="6">
    <location>
        <begin position="11"/>
        <end position="96"/>
    </location>
</feature>
<dbReference type="InterPro" id="IPR020097">
    <property type="entry name" value="PsdUridine_synth_TruA_a/b_dom"/>
</dbReference>
<evidence type="ECO:0000256" key="4">
    <source>
        <dbReference type="HAMAP-Rule" id="MF_00171"/>
    </source>
</evidence>
<keyword evidence="2 4" id="KW-0819">tRNA processing</keyword>
<organism evidence="7 8">
    <name type="scientific">Undibacterium seohonense</name>
    <dbReference type="NCBI Taxonomy" id="1344950"/>
    <lineage>
        <taxon>Bacteria</taxon>
        <taxon>Pseudomonadati</taxon>
        <taxon>Pseudomonadota</taxon>
        <taxon>Betaproteobacteria</taxon>
        <taxon>Burkholderiales</taxon>
        <taxon>Oxalobacteraceae</taxon>
        <taxon>Undibacterium</taxon>
    </lineage>
</organism>
<dbReference type="InterPro" id="IPR001406">
    <property type="entry name" value="PsdUridine_synth_TruA"/>
</dbReference>
<proteinExistence type="inferred from homology"/>
<evidence type="ECO:0000313" key="7">
    <source>
        <dbReference type="EMBL" id="MBC3805773.1"/>
    </source>
</evidence>
<dbReference type="Pfam" id="PF01416">
    <property type="entry name" value="PseudoU_synth_1"/>
    <property type="match status" value="2"/>
</dbReference>
<evidence type="ECO:0000313" key="8">
    <source>
        <dbReference type="Proteomes" id="UP000648257"/>
    </source>
</evidence>
<comment type="caution">
    <text evidence="7">The sequence shown here is derived from an EMBL/GenBank/DDBJ whole genome shotgun (WGS) entry which is preliminary data.</text>
</comment>
<sequence length="272" mass="31164">MTLNRIILGVEYQGTGYQGWQTQPGGNTVQDTLELALAKFVRAEVHTMCAGRTDAGVHAIEQVVHFDTVLQRELYSWVNGVNAFLPPNIAVRWARQISVDAQDQSAFHARFSAFSRTYHYLLYNANIRSPLWADKAGWFFRPLHLELMQQGAEYLVGEHDFTVFRAAGCQAKSPFKHMYEVKIRRQDDLIVFTLRANAFLHHMVRNIVGSLIFVGMQKRDPVWIQELMETRDRSLAAPTFMPDGLYLAKIGYDEKWDLPSVNGENLPYGLHF</sequence>
<comment type="subunit">
    <text evidence="4">Homodimer.</text>
</comment>
<dbReference type="Proteomes" id="UP000648257">
    <property type="component" value="Unassembled WGS sequence"/>
</dbReference>
<dbReference type="HAMAP" id="MF_00171">
    <property type="entry name" value="TruA"/>
    <property type="match status" value="1"/>
</dbReference>
<dbReference type="EMBL" id="JACOFW010000001">
    <property type="protein sequence ID" value="MBC3805773.1"/>
    <property type="molecule type" value="Genomic_DNA"/>
</dbReference>
<keyword evidence="8" id="KW-1185">Reference proteome</keyword>
<evidence type="ECO:0000256" key="1">
    <source>
        <dbReference type="ARBA" id="ARBA00009375"/>
    </source>
</evidence>
<evidence type="ECO:0000256" key="5">
    <source>
        <dbReference type="RuleBase" id="RU003792"/>
    </source>
</evidence>
<dbReference type="SUPFAM" id="SSF55120">
    <property type="entry name" value="Pseudouridine synthase"/>
    <property type="match status" value="1"/>
</dbReference>
<dbReference type="InterPro" id="IPR020103">
    <property type="entry name" value="PsdUridine_synth_cat_dom_sf"/>
</dbReference>
<dbReference type="Gene3D" id="3.30.70.660">
    <property type="entry name" value="Pseudouridine synthase I, catalytic domain, C-terminal subdomain"/>
    <property type="match status" value="1"/>
</dbReference>
<dbReference type="RefSeq" id="WP_186920512.1">
    <property type="nucleotide sequence ID" value="NZ_JACOFW010000001.1"/>
</dbReference>
<feature type="domain" description="Pseudouridine synthase I TruA alpha/beta" evidence="6">
    <location>
        <begin position="152"/>
        <end position="253"/>
    </location>
</feature>
<evidence type="ECO:0000256" key="3">
    <source>
        <dbReference type="ARBA" id="ARBA00023235"/>
    </source>
</evidence>
<dbReference type="InterPro" id="IPR020094">
    <property type="entry name" value="TruA/RsuA/RluB/E/F_N"/>
</dbReference>
<evidence type="ECO:0000259" key="6">
    <source>
        <dbReference type="Pfam" id="PF01416"/>
    </source>
</evidence>
<feature type="active site" description="Nucleophile" evidence="4">
    <location>
        <position position="54"/>
    </location>
</feature>
<comment type="caution">
    <text evidence="4">Lacks conserved residue(s) required for the propagation of feature annotation.</text>
</comment>
<feature type="binding site" evidence="4">
    <location>
        <position position="118"/>
    </location>
    <ligand>
        <name>substrate</name>
    </ligand>
</feature>
<dbReference type="PANTHER" id="PTHR11142">
    <property type="entry name" value="PSEUDOURIDYLATE SYNTHASE"/>
    <property type="match status" value="1"/>
</dbReference>
<comment type="catalytic activity">
    <reaction evidence="4 5">
        <text>uridine(38/39/40) in tRNA = pseudouridine(38/39/40) in tRNA</text>
        <dbReference type="Rhea" id="RHEA:22376"/>
        <dbReference type="Rhea" id="RHEA-COMP:10085"/>
        <dbReference type="Rhea" id="RHEA-COMP:10087"/>
        <dbReference type="ChEBI" id="CHEBI:65314"/>
        <dbReference type="ChEBI" id="CHEBI:65315"/>
        <dbReference type="EC" id="5.4.99.12"/>
    </reaction>
</comment>
<dbReference type="InterPro" id="IPR020095">
    <property type="entry name" value="PsdUridine_synth_TruA_C"/>
</dbReference>
<comment type="function">
    <text evidence="4">Formation of pseudouridine at positions 38, 39 and 40 in the anticodon stem and loop of transfer RNAs.</text>
</comment>
<dbReference type="NCBIfam" id="TIGR00071">
    <property type="entry name" value="hisT_truA"/>
    <property type="match status" value="1"/>
</dbReference>
<dbReference type="GO" id="GO:0160147">
    <property type="term" value="F:tRNA pseudouridine(38-40) synthase activity"/>
    <property type="evidence" value="ECO:0007669"/>
    <property type="project" value="UniProtKB-EC"/>
</dbReference>
<gene>
    <name evidence="4 7" type="primary">truA</name>
    <name evidence="7" type="ORF">H8K52_00235</name>
</gene>
<keyword evidence="3 4" id="KW-0413">Isomerase</keyword>
<reference evidence="7 8" key="1">
    <citation type="submission" date="2020-08" db="EMBL/GenBank/DDBJ databases">
        <title>Novel species isolated from subtropical streams in China.</title>
        <authorList>
            <person name="Lu H."/>
        </authorList>
    </citation>
    <scope>NUCLEOTIDE SEQUENCE [LARGE SCALE GENOMIC DNA]</scope>
    <source>
        <strain evidence="7 8">KACC 16656</strain>
    </source>
</reference>
<dbReference type="PIRSF" id="PIRSF001430">
    <property type="entry name" value="tRNA_psdUrid_synth"/>
    <property type="match status" value="1"/>
</dbReference>
<name>A0ABR6WYQ0_9BURK</name>
<comment type="similarity">
    <text evidence="1 4 5">Belongs to the tRNA pseudouridine synthase TruA family.</text>
</comment>
<dbReference type="Gene3D" id="3.30.70.580">
    <property type="entry name" value="Pseudouridine synthase I, catalytic domain, N-terminal subdomain"/>
    <property type="match status" value="1"/>
</dbReference>
<dbReference type="CDD" id="cd02570">
    <property type="entry name" value="PseudoU_synth_EcTruA"/>
    <property type="match status" value="1"/>
</dbReference>